<evidence type="ECO:0000256" key="3">
    <source>
        <dbReference type="ARBA" id="ARBA00022694"/>
    </source>
</evidence>
<dbReference type="CDD" id="cd02573">
    <property type="entry name" value="PseudoU_synth_EcTruB"/>
    <property type="match status" value="1"/>
</dbReference>
<reference evidence="8" key="1">
    <citation type="submission" date="2019-11" db="EMBL/GenBank/DDBJ databases">
        <authorList>
            <person name="Feng L."/>
        </authorList>
    </citation>
    <scope>NUCLEOTIDE SEQUENCE</scope>
    <source>
        <strain evidence="8">AodontolyticusLFYP35</strain>
    </source>
</reference>
<dbReference type="NCBIfam" id="TIGR00431">
    <property type="entry name" value="TruB"/>
    <property type="match status" value="1"/>
</dbReference>
<evidence type="ECO:0000259" key="7">
    <source>
        <dbReference type="Pfam" id="PF16198"/>
    </source>
</evidence>
<dbReference type="Pfam" id="PF16198">
    <property type="entry name" value="TruB_C_2"/>
    <property type="match status" value="1"/>
</dbReference>
<dbReference type="Pfam" id="PF01509">
    <property type="entry name" value="TruB_N"/>
    <property type="match status" value="1"/>
</dbReference>
<dbReference type="InterPro" id="IPR002501">
    <property type="entry name" value="PsdUridine_synth_N"/>
</dbReference>
<evidence type="ECO:0000256" key="2">
    <source>
        <dbReference type="ARBA" id="ARBA00005642"/>
    </source>
</evidence>
<dbReference type="PANTHER" id="PTHR13767">
    <property type="entry name" value="TRNA-PSEUDOURIDINE SYNTHASE"/>
    <property type="match status" value="1"/>
</dbReference>
<dbReference type="GO" id="GO:1990481">
    <property type="term" value="P:mRNA pseudouridine synthesis"/>
    <property type="evidence" value="ECO:0007669"/>
    <property type="project" value="TreeGrafter"/>
</dbReference>
<evidence type="ECO:0000256" key="4">
    <source>
        <dbReference type="ARBA" id="ARBA00023235"/>
    </source>
</evidence>
<dbReference type="InterPro" id="IPR036974">
    <property type="entry name" value="PUA_sf"/>
</dbReference>
<feature type="domain" description="Pseudouridine synthase II N-terminal" evidence="6">
    <location>
        <begin position="31"/>
        <end position="196"/>
    </location>
</feature>
<dbReference type="GO" id="GO:0003723">
    <property type="term" value="F:RNA binding"/>
    <property type="evidence" value="ECO:0007669"/>
    <property type="project" value="InterPro"/>
</dbReference>
<dbReference type="InterPro" id="IPR020103">
    <property type="entry name" value="PsdUridine_synth_cat_dom_sf"/>
</dbReference>
<feature type="active site" description="Nucleophile" evidence="5">
    <location>
        <position position="46"/>
    </location>
</feature>
<dbReference type="InterPro" id="IPR032819">
    <property type="entry name" value="TruB_C"/>
</dbReference>
<keyword evidence="4 5" id="KW-0413">Isomerase</keyword>
<dbReference type="HAMAP" id="MF_01080">
    <property type="entry name" value="TruB_bact"/>
    <property type="match status" value="1"/>
</dbReference>
<dbReference type="GO" id="GO:0031119">
    <property type="term" value="P:tRNA pseudouridine synthesis"/>
    <property type="evidence" value="ECO:0007669"/>
    <property type="project" value="UniProtKB-UniRule"/>
</dbReference>
<dbReference type="SUPFAM" id="SSF55120">
    <property type="entry name" value="Pseudouridine synthase"/>
    <property type="match status" value="1"/>
</dbReference>
<comment type="similarity">
    <text evidence="2 5">Belongs to the pseudouridine synthase TruB family. Type 1 subfamily.</text>
</comment>
<dbReference type="InterPro" id="IPR014780">
    <property type="entry name" value="tRNA_psdUridine_synth_TruB"/>
</dbReference>
<evidence type="ECO:0000256" key="1">
    <source>
        <dbReference type="ARBA" id="ARBA00000385"/>
    </source>
</evidence>
<gene>
    <name evidence="5 8" type="primary">truB</name>
    <name evidence="8" type="ORF">AOLFYP35_01685</name>
</gene>
<dbReference type="EC" id="5.4.99.25" evidence="5"/>
<organism evidence="8">
    <name type="scientific">Schaalia odontolytica</name>
    <dbReference type="NCBI Taxonomy" id="1660"/>
    <lineage>
        <taxon>Bacteria</taxon>
        <taxon>Bacillati</taxon>
        <taxon>Actinomycetota</taxon>
        <taxon>Actinomycetes</taxon>
        <taxon>Actinomycetales</taxon>
        <taxon>Actinomycetaceae</taxon>
        <taxon>Schaalia</taxon>
    </lineage>
</organism>
<dbReference type="PANTHER" id="PTHR13767:SF2">
    <property type="entry name" value="PSEUDOURIDYLATE SYNTHASE TRUB1"/>
    <property type="match status" value="1"/>
</dbReference>
<evidence type="ECO:0000313" key="8">
    <source>
        <dbReference type="EMBL" id="VYT13799.1"/>
    </source>
</evidence>
<protein>
    <recommendedName>
        <fullName evidence="5">tRNA pseudouridine synthase B</fullName>
        <ecNumber evidence="5">5.4.99.25</ecNumber>
    </recommendedName>
    <alternativeName>
        <fullName evidence="5">tRNA pseudouridine(55) synthase</fullName>
        <shortName evidence="5">Psi55 synthase</shortName>
    </alternativeName>
    <alternativeName>
        <fullName evidence="5">tRNA pseudouridylate synthase</fullName>
    </alternativeName>
    <alternativeName>
        <fullName evidence="5">tRNA-uridine isomerase</fullName>
    </alternativeName>
</protein>
<dbReference type="EMBL" id="CACRSM010000003">
    <property type="protein sequence ID" value="VYT13799.1"/>
    <property type="molecule type" value="Genomic_DNA"/>
</dbReference>
<dbReference type="Gene3D" id="2.30.130.10">
    <property type="entry name" value="PUA domain"/>
    <property type="match status" value="1"/>
</dbReference>
<dbReference type="GO" id="GO:0160148">
    <property type="term" value="F:tRNA pseudouridine(55) synthase activity"/>
    <property type="evidence" value="ECO:0007669"/>
    <property type="project" value="UniProtKB-EC"/>
</dbReference>
<comment type="function">
    <text evidence="5">Responsible for synthesis of pseudouridine from uracil-55 in the psi GC loop of transfer RNAs.</text>
</comment>
<evidence type="ECO:0000259" key="6">
    <source>
        <dbReference type="Pfam" id="PF01509"/>
    </source>
</evidence>
<name>A0A6N2U8Q9_9ACTO</name>
<accession>A0A6N2U8Q9</accession>
<evidence type="ECO:0000256" key="5">
    <source>
        <dbReference type="HAMAP-Rule" id="MF_01080"/>
    </source>
</evidence>
<feature type="domain" description="tRNA pseudouridylate synthase B C-terminal" evidence="7">
    <location>
        <begin position="197"/>
        <end position="240"/>
    </location>
</feature>
<dbReference type="Gene3D" id="3.30.2350.10">
    <property type="entry name" value="Pseudouridine synthase"/>
    <property type="match status" value="1"/>
</dbReference>
<keyword evidence="3 5" id="KW-0819">tRNA processing</keyword>
<proteinExistence type="inferred from homology"/>
<dbReference type="AlphaFoldDB" id="A0A6N2U8Q9"/>
<comment type="catalytic activity">
    <reaction evidence="1 5">
        <text>uridine(55) in tRNA = pseudouridine(55) in tRNA</text>
        <dbReference type="Rhea" id="RHEA:42532"/>
        <dbReference type="Rhea" id="RHEA-COMP:10101"/>
        <dbReference type="Rhea" id="RHEA-COMP:10102"/>
        <dbReference type="ChEBI" id="CHEBI:65314"/>
        <dbReference type="ChEBI" id="CHEBI:65315"/>
        <dbReference type="EC" id="5.4.99.25"/>
    </reaction>
</comment>
<sequence>MSAASTDAVSGLLIVDKPQGITSHDVVSRTRRLAHTRRVGHAGTLDPMATGVLVLGINKATRLLTWITDHSKRYEAQVRFGVETTTEDAEGEVTSAKGCDGLDNEEIEAVLSHFRGTISQVPSAVSAIKVNGKRAYARVRAGEDVKLEPRKVEISLLETQGQPRSHRVEYALEGKSAHVNCVDLNLVVECSAGTYIRALARDLGNALGCGAHLISLRRTRVGEFSIDCAHTLQSLDEAAAQSGGEAPLPLTSLSDAAREMFPCLTLSEAEAGAFSHGQAPRRKASEVLRFVEEYFPGTQLGEHGPIAACRGDGEVLGLLKIIDSRFATVLVF</sequence>